<sequence length="55" mass="6566">MRSTVPEKYNSIYLTLEKKADKPMKPAVLPFLFLDSYLLNKWYLEDTDLIEWPEA</sequence>
<name>A0A139N5R0_STRGN</name>
<proteinExistence type="predicted"/>
<evidence type="ECO:0000313" key="2">
    <source>
        <dbReference type="Proteomes" id="UP000070096"/>
    </source>
</evidence>
<protein>
    <submittedName>
        <fullName evidence="1">Uncharacterized protein</fullName>
    </submittedName>
</protein>
<organism evidence="1 2">
    <name type="scientific">Streptococcus gordonii</name>
    <dbReference type="NCBI Taxonomy" id="1302"/>
    <lineage>
        <taxon>Bacteria</taxon>
        <taxon>Bacillati</taxon>
        <taxon>Bacillota</taxon>
        <taxon>Bacilli</taxon>
        <taxon>Lactobacillales</taxon>
        <taxon>Streptococcaceae</taxon>
        <taxon>Streptococcus</taxon>
    </lineage>
</organism>
<evidence type="ECO:0000313" key="1">
    <source>
        <dbReference type="EMBL" id="KXT71081.1"/>
    </source>
</evidence>
<comment type="caution">
    <text evidence="1">The sequence shown here is derived from an EMBL/GenBank/DDBJ whole genome shotgun (WGS) entry which is preliminary data.</text>
</comment>
<dbReference type="EMBL" id="LQRC01000204">
    <property type="protein sequence ID" value="KXT71081.1"/>
    <property type="molecule type" value="Genomic_DNA"/>
</dbReference>
<reference evidence="1 2" key="1">
    <citation type="submission" date="2016-01" db="EMBL/GenBank/DDBJ databases">
        <title>Highly variable Streptococcus oralis are common among viridans streptococci isolated from primates.</title>
        <authorList>
            <person name="Denapaite D."/>
            <person name="Rieger M."/>
            <person name="Koendgen S."/>
            <person name="Brueckner R."/>
            <person name="Ochigava I."/>
            <person name="Kappeler P."/>
            <person name="Maetz-Rensing K."/>
            <person name="Leendertz F."/>
            <person name="Hakenbeck R."/>
        </authorList>
    </citation>
    <scope>NUCLEOTIDE SEQUENCE [LARGE SCALE GENOMIC DNA]</scope>
    <source>
        <strain evidence="1 2">DD07</strain>
    </source>
</reference>
<dbReference type="Proteomes" id="UP000070096">
    <property type="component" value="Unassembled WGS sequence"/>
</dbReference>
<accession>A0A139N5R0</accession>
<dbReference type="AlphaFoldDB" id="A0A139N5R0"/>
<gene>
    <name evidence="1" type="ORF">SGODD07_01401</name>
</gene>